<evidence type="ECO:0000256" key="1">
    <source>
        <dbReference type="SAM" id="MobiDB-lite"/>
    </source>
</evidence>
<accession>A0AAD1WVZ6</accession>
<proteinExistence type="predicted"/>
<name>A0AAD1WVZ6_PELCU</name>
<feature type="region of interest" description="Disordered" evidence="1">
    <location>
        <begin position="21"/>
        <end position="52"/>
    </location>
</feature>
<reference evidence="2" key="1">
    <citation type="submission" date="2022-03" db="EMBL/GenBank/DDBJ databases">
        <authorList>
            <person name="Alioto T."/>
            <person name="Alioto T."/>
            <person name="Gomez Garrido J."/>
        </authorList>
    </citation>
    <scope>NUCLEOTIDE SEQUENCE</scope>
</reference>
<gene>
    <name evidence="2" type="ORF">PECUL_23A015612</name>
</gene>
<dbReference type="AlphaFoldDB" id="A0AAD1WVZ6"/>
<protein>
    <submittedName>
        <fullName evidence="2">Uncharacterized protein</fullName>
    </submittedName>
</protein>
<organism evidence="2 3">
    <name type="scientific">Pelobates cultripes</name>
    <name type="common">Western spadefoot toad</name>
    <dbReference type="NCBI Taxonomy" id="61616"/>
    <lineage>
        <taxon>Eukaryota</taxon>
        <taxon>Metazoa</taxon>
        <taxon>Chordata</taxon>
        <taxon>Craniata</taxon>
        <taxon>Vertebrata</taxon>
        <taxon>Euteleostomi</taxon>
        <taxon>Amphibia</taxon>
        <taxon>Batrachia</taxon>
        <taxon>Anura</taxon>
        <taxon>Pelobatoidea</taxon>
        <taxon>Pelobatidae</taxon>
        <taxon>Pelobates</taxon>
    </lineage>
</organism>
<feature type="non-terminal residue" evidence="2">
    <location>
        <position position="52"/>
    </location>
</feature>
<dbReference type="Proteomes" id="UP001295444">
    <property type="component" value="Chromosome 12"/>
</dbReference>
<evidence type="ECO:0000313" key="2">
    <source>
        <dbReference type="EMBL" id="CAH2325773.1"/>
    </source>
</evidence>
<dbReference type="EMBL" id="OW240923">
    <property type="protein sequence ID" value="CAH2325773.1"/>
    <property type="molecule type" value="Genomic_DNA"/>
</dbReference>
<sequence>MQLWATITQRGESCIEREGSLRLNPGGTLDPRILDPKPAFTPCPGAKARKQQ</sequence>
<evidence type="ECO:0000313" key="3">
    <source>
        <dbReference type="Proteomes" id="UP001295444"/>
    </source>
</evidence>
<keyword evidence="3" id="KW-1185">Reference proteome</keyword>